<protein>
    <submittedName>
        <fullName evidence="1">Uncharacterized protein</fullName>
    </submittedName>
</protein>
<gene>
    <name evidence="1" type="ORF">PPL_02959</name>
</gene>
<proteinExistence type="predicted"/>
<reference evidence="1 2" key="1">
    <citation type="journal article" date="2011" name="Genome Res.">
        <title>Phylogeny-wide analysis of social amoeba genomes highlights ancient origins for complex intercellular communication.</title>
        <authorList>
            <person name="Heidel A.J."/>
            <person name="Lawal H.M."/>
            <person name="Felder M."/>
            <person name="Schilde C."/>
            <person name="Helps N.R."/>
            <person name="Tunggal B."/>
            <person name="Rivero F."/>
            <person name="John U."/>
            <person name="Schleicher M."/>
            <person name="Eichinger L."/>
            <person name="Platzer M."/>
            <person name="Noegel A.A."/>
            <person name="Schaap P."/>
            <person name="Gloeckner G."/>
        </authorList>
    </citation>
    <scope>NUCLEOTIDE SEQUENCE [LARGE SCALE GENOMIC DNA]</scope>
    <source>
        <strain evidence="2">ATCC 26659 / Pp 5 / PN500</strain>
    </source>
</reference>
<dbReference type="InParanoid" id="D3B3J1"/>
<keyword evidence="2" id="KW-1185">Reference proteome</keyword>
<dbReference type="AlphaFoldDB" id="D3B3J1"/>
<dbReference type="RefSeq" id="XP_020436006.1">
    <property type="nucleotide sequence ID" value="XM_020573934.1"/>
</dbReference>
<accession>D3B3J1</accession>
<organism evidence="1 2">
    <name type="scientific">Heterostelium pallidum (strain ATCC 26659 / Pp 5 / PN500)</name>
    <name type="common">Cellular slime mold</name>
    <name type="synonym">Polysphondylium pallidum</name>
    <dbReference type="NCBI Taxonomy" id="670386"/>
    <lineage>
        <taxon>Eukaryota</taxon>
        <taxon>Amoebozoa</taxon>
        <taxon>Evosea</taxon>
        <taxon>Eumycetozoa</taxon>
        <taxon>Dictyostelia</taxon>
        <taxon>Acytosteliales</taxon>
        <taxon>Acytosteliaceae</taxon>
        <taxon>Heterostelium</taxon>
    </lineage>
</organism>
<evidence type="ECO:0000313" key="2">
    <source>
        <dbReference type="Proteomes" id="UP000001396"/>
    </source>
</evidence>
<dbReference type="GeneID" id="31358482"/>
<evidence type="ECO:0000313" key="1">
    <source>
        <dbReference type="EMBL" id="EFA83889.1"/>
    </source>
</evidence>
<comment type="caution">
    <text evidence="1">The sequence shown here is derived from an EMBL/GenBank/DDBJ whole genome shotgun (WGS) entry which is preliminary data.</text>
</comment>
<sequence length="62" mass="7149">MTNIKMVLYLPLPKEVAAKSSSNRRSSRIELNSGGANVDFGRKFRCLWLFNYNFCIFNNTTN</sequence>
<dbReference type="EMBL" id="ADBJ01000010">
    <property type="protein sequence ID" value="EFA83889.1"/>
    <property type="molecule type" value="Genomic_DNA"/>
</dbReference>
<name>D3B3J1_HETP5</name>
<dbReference type="Proteomes" id="UP000001396">
    <property type="component" value="Unassembled WGS sequence"/>
</dbReference>